<evidence type="ECO:0000256" key="3">
    <source>
        <dbReference type="ARBA" id="ARBA00023082"/>
    </source>
</evidence>
<dbReference type="RefSeq" id="WP_113032511.1">
    <property type="nucleotide sequence ID" value="NZ_QMFB01000011.1"/>
</dbReference>
<dbReference type="SUPFAM" id="SSF88946">
    <property type="entry name" value="Sigma2 domain of RNA polymerase sigma factors"/>
    <property type="match status" value="1"/>
</dbReference>
<keyword evidence="9" id="KW-1185">Reference proteome</keyword>
<dbReference type="Pfam" id="PF08281">
    <property type="entry name" value="Sigma70_r4_2"/>
    <property type="match status" value="1"/>
</dbReference>
<dbReference type="EMBL" id="QMFB01000011">
    <property type="protein sequence ID" value="RAV19606.1"/>
    <property type="molecule type" value="Genomic_DNA"/>
</dbReference>
<keyword evidence="4" id="KW-0804">Transcription</keyword>
<protein>
    <submittedName>
        <fullName evidence="8">RNA polymerase subunit sigma</fullName>
    </submittedName>
</protein>
<dbReference type="OrthoDB" id="127805at2"/>
<organism evidence="8 9">
    <name type="scientific">Paenibacillus contaminans</name>
    <dbReference type="NCBI Taxonomy" id="450362"/>
    <lineage>
        <taxon>Bacteria</taxon>
        <taxon>Bacillati</taxon>
        <taxon>Bacillota</taxon>
        <taxon>Bacilli</taxon>
        <taxon>Bacillales</taxon>
        <taxon>Paenibacillaceae</taxon>
        <taxon>Paenibacillus</taxon>
    </lineage>
</organism>
<dbReference type="CDD" id="cd06171">
    <property type="entry name" value="Sigma70_r4"/>
    <property type="match status" value="1"/>
</dbReference>
<dbReference type="InterPro" id="IPR013325">
    <property type="entry name" value="RNA_pol_sigma_r2"/>
</dbReference>
<dbReference type="AlphaFoldDB" id="A0A329MJU4"/>
<evidence type="ECO:0000259" key="7">
    <source>
        <dbReference type="Pfam" id="PF08874"/>
    </source>
</evidence>
<dbReference type="InterPro" id="IPR036388">
    <property type="entry name" value="WH-like_DNA-bd_sf"/>
</dbReference>
<dbReference type="Proteomes" id="UP000250369">
    <property type="component" value="Unassembled WGS sequence"/>
</dbReference>
<reference evidence="8 9" key="1">
    <citation type="journal article" date="2009" name="Int. J. Syst. Evol. Microbiol.">
        <title>Paenibacillus contaminans sp. nov., isolated from a contaminated laboratory plate.</title>
        <authorList>
            <person name="Chou J.H."/>
            <person name="Lee J.H."/>
            <person name="Lin M.C."/>
            <person name="Chang P.S."/>
            <person name="Arun A.B."/>
            <person name="Young C.C."/>
            <person name="Chen W.M."/>
        </authorList>
    </citation>
    <scope>NUCLEOTIDE SEQUENCE [LARGE SCALE GENOMIC DNA]</scope>
    <source>
        <strain evidence="8 9">CKOBP-6</strain>
    </source>
</reference>
<evidence type="ECO:0000313" key="9">
    <source>
        <dbReference type="Proteomes" id="UP000250369"/>
    </source>
</evidence>
<dbReference type="InterPro" id="IPR014973">
    <property type="entry name" value="DUF1835"/>
</dbReference>
<evidence type="ECO:0000256" key="4">
    <source>
        <dbReference type="ARBA" id="ARBA00023163"/>
    </source>
</evidence>
<dbReference type="Pfam" id="PF04542">
    <property type="entry name" value="Sigma70_r2"/>
    <property type="match status" value="1"/>
</dbReference>
<dbReference type="InterPro" id="IPR014284">
    <property type="entry name" value="RNA_pol_sigma-70_dom"/>
</dbReference>
<dbReference type="NCBIfam" id="TIGR02937">
    <property type="entry name" value="sigma70-ECF"/>
    <property type="match status" value="1"/>
</dbReference>
<dbReference type="GO" id="GO:0016987">
    <property type="term" value="F:sigma factor activity"/>
    <property type="evidence" value="ECO:0007669"/>
    <property type="project" value="UniProtKB-KW"/>
</dbReference>
<keyword evidence="2" id="KW-0805">Transcription regulation</keyword>
<name>A0A329MJU4_9BACL</name>
<proteinExistence type="inferred from homology"/>
<dbReference type="InterPro" id="IPR039425">
    <property type="entry name" value="RNA_pol_sigma-70-like"/>
</dbReference>
<evidence type="ECO:0000313" key="8">
    <source>
        <dbReference type="EMBL" id="RAV19606.1"/>
    </source>
</evidence>
<dbReference type="SUPFAM" id="SSF88659">
    <property type="entry name" value="Sigma3 and sigma4 domains of RNA polymerase sigma factors"/>
    <property type="match status" value="1"/>
</dbReference>
<gene>
    <name evidence="8" type="ORF">DQG23_19275</name>
</gene>
<feature type="domain" description="RNA polymerase sigma-70 region 2" evidence="5">
    <location>
        <begin position="19"/>
        <end position="85"/>
    </location>
</feature>
<feature type="domain" description="RNA polymerase sigma factor 70 region 4 type 2" evidence="6">
    <location>
        <begin position="115"/>
        <end position="167"/>
    </location>
</feature>
<dbReference type="PANTHER" id="PTHR43133">
    <property type="entry name" value="RNA POLYMERASE ECF-TYPE SIGMA FACTO"/>
    <property type="match status" value="1"/>
</dbReference>
<dbReference type="Pfam" id="PF08874">
    <property type="entry name" value="DUF1835"/>
    <property type="match status" value="1"/>
</dbReference>
<evidence type="ECO:0000256" key="1">
    <source>
        <dbReference type="ARBA" id="ARBA00010641"/>
    </source>
</evidence>
<dbReference type="Gene3D" id="1.10.1740.10">
    <property type="match status" value="1"/>
</dbReference>
<feature type="domain" description="DUF1835" evidence="7">
    <location>
        <begin position="191"/>
        <end position="296"/>
    </location>
</feature>
<dbReference type="InterPro" id="IPR007627">
    <property type="entry name" value="RNA_pol_sigma70_r2"/>
</dbReference>
<evidence type="ECO:0000259" key="5">
    <source>
        <dbReference type="Pfam" id="PF04542"/>
    </source>
</evidence>
<dbReference type="InterPro" id="IPR013249">
    <property type="entry name" value="RNA_pol_sigma70_r4_t2"/>
</dbReference>
<dbReference type="GO" id="GO:0003677">
    <property type="term" value="F:DNA binding"/>
    <property type="evidence" value="ECO:0007669"/>
    <property type="project" value="InterPro"/>
</dbReference>
<dbReference type="InterPro" id="IPR013324">
    <property type="entry name" value="RNA_pol_sigma_r3/r4-like"/>
</dbReference>
<accession>A0A329MJU4</accession>
<comment type="similarity">
    <text evidence="1">Belongs to the sigma-70 factor family. ECF subfamily.</text>
</comment>
<sequence>MLQWIEQAMQGDRKAFDRLVRHFTGMAYAVANEKLHDAHLAEDAVQEAFTEAFIHLRKLEEPNAFPGWLKMIVVRQCNRHLRRKKHRTIPLHEAGEKADNKPGIPEIVERKEMQELLHASVAALSPNMRIAVHMFYFYGYSLQEISDCLGMSASVWKKRLFDARRKLKGMLPVADFVSVFHHLYEGGAKVLHIVNGDSVADKLRQGVVQGDILVWREVYPEGPVFVDPAEHASRTLRAQYLEKAMGIPNAEFIRISEEQEKKLAEFHQYEEIVLWFEHDLFDQTMLGYLLHWFARQPLGRTKLSLLCIGAYPGIELFRGLGQLSVDQLKTLSGTWQQVRQEELELGKAFWEAYCSPDPGKLAKLLQGDSGSLPFAHDAFQHHLSRFPSTYNGLGIVEQTTLEMAHSGLNTPLDLFKHVGDKLHWLGMGDLQYWHSLAKISQGPDPLLIIEGREAFPDFAQSSPSFFQCRVALTELGLDVLNGKTDWLSVNGADNWYGGVHLQGRSVPWRWDAAGKNLVPGF</sequence>
<dbReference type="GO" id="GO:0006352">
    <property type="term" value="P:DNA-templated transcription initiation"/>
    <property type="evidence" value="ECO:0007669"/>
    <property type="project" value="InterPro"/>
</dbReference>
<keyword evidence="3" id="KW-0731">Sigma factor</keyword>
<comment type="caution">
    <text evidence="8">The sequence shown here is derived from an EMBL/GenBank/DDBJ whole genome shotgun (WGS) entry which is preliminary data.</text>
</comment>
<evidence type="ECO:0000256" key="2">
    <source>
        <dbReference type="ARBA" id="ARBA00023015"/>
    </source>
</evidence>
<dbReference type="Gene3D" id="1.10.10.10">
    <property type="entry name" value="Winged helix-like DNA-binding domain superfamily/Winged helix DNA-binding domain"/>
    <property type="match status" value="1"/>
</dbReference>
<evidence type="ECO:0000259" key="6">
    <source>
        <dbReference type="Pfam" id="PF08281"/>
    </source>
</evidence>
<dbReference type="PANTHER" id="PTHR43133:SF51">
    <property type="entry name" value="RNA POLYMERASE SIGMA FACTOR"/>
    <property type="match status" value="1"/>
</dbReference>